<keyword evidence="4" id="KW-0677">Repeat</keyword>
<dbReference type="Proteomes" id="UP000029733">
    <property type="component" value="Unassembled WGS sequence"/>
</dbReference>
<proteinExistence type="predicted"/>
<dbReference type="OrthoDB" id="9778602at2"/>
<evidence type="ECO:0000256" key="2">
    <source>
        <dbReference type="ARBA" id="ARBA00022485"/>
    </source>
</evidence>
<dbReference type="STRING" id="1677920.LS71_06045"/>
<evidence type="ECO:0000256" key="4">
    <source>
        <dbReference type="ARBA" id="ARBA00022737"/>
    </source>
</evidence>
<dbReference type="InterPro" id="IPR017900">
    <property type="entry name" value="4Fe4S_Fe_S_CS"/>
</dbReference>
<dbReference type="GO" id="GO:0016625">
    <property type="term" value="F:oxidoreductase activity, acting on the aldehyde or oxo group of donors, iron-sulfur protein as acceptor"/>
    <property type="evidence" value="ECO:0007669"/>
    <property type="project" value="InterPro"/>
</dbReference>
<evidence type="ECO:0000256" key="3">
    <source>
        <dbReference type="ARBA" id="ARBA00022723"/>
    </source>
</evidence>
<dbReference type="GO" id="GO:0046872">
    <property type="term" value="F:metal ion binding"/>
    <property type="evidence" value="ECO:0007669"/>
    <property type="project" value="UniProtKB-KW"/>
</dbReference>
<keyword evidence="2" id="KW-0004">4Fe-4S</keyword>
<evidence type="ECO:0000313" key="8">
    <source>
        <dbReference type="EMBL" id="TLD96916.1"/>
    </source>
</evidence>
<keyword evidence="9" id="KW-1185">Reference proteome</keyword>
<accession>A0A4U8TAL6</accession>
<feature type="domain" description="4Fe-4S ferredoxin-type" evidence="7">
    <location>
        <begin position="82"/>
        <end position="113"/>
    </location>
</feature>
<comment type="cofactor">
    <cofactor evidence="1">
        <name>[4Fe-4S] cluster</name>
        <dbReference type="ChEBI" id="CHEBI:49883"/>
    </cofactor>
</comment>
<keyword evidence="5" id="KW-0408">Iron</keyword>
<protein>
    <submittedName>
        <fullName evidence="8">4Fe-4S dicluster domain-containing protein</fullName>
    </submittedName>
</protein>
<dbReference type="PANTHER" id="PTHR43724:SF1">
    <property type="entry name" value="PYRUVATE SYNTHASE SUBUNIT PORD"/>
    <property type="match status" value="1"/>
</dbReference>
<dbReference type="PROSITE" id="PS00198">
    <property type="entry name" value="4FE4S_FER_1"/>
    <property type="match status" value="1"/>
</dbReference>
<dbReference type="InterPro" id="IPR011898">
    <property type="entry name" value="PorD_KorD"/>
</dbReference>
<evidence type="ECO:0000259" key="7">
    <source>
        <dbReference type="PROSITE" id="PS51379"/>
    </source>
</evidence>
<name>A0A4U8TAL6_9HELI</name>
<evidence type="ECO:0000256" key="1">
    <source>
        <dbReference type="ARBA" id="ARBA00001966"/>
    </source>
</evidence>
<dbReference type="GO" id="GO:0051539">
    <property type="term" value="F:4 iron, 4 sulfur cluster binding"/>
    <property type="evidence" value="ECO:0007669"/>
    <property type="project" value="UniProtKB-KW"/>
</dbReference>
<comment type="caution">
    <text evidence="8">The sequence shown here is derived from an EMBL/GenBank/DDBJ whole genome shotgun (WGS) entry which is preliminary data.</text>
</comment>
<keyword evidence="3" id="KW-0479">Metal-binding</keyword>
<dbReference type="Gene3D" id="3.30.70.20">
    <property type="match status" value="1"/>
</dbReference>
<dbReference type="NCBIfam" id="NF007204">
    <property type="entry name" value="PRK09625.1"/>
    <property type="match status" value="1"/>
</dbReference>
<evidence type="ECO:0000313" key="9">
    <source>
        <dbReference type="Proteomes" id="UP000029733"/>
    </source>
</evidence>
<dbReference type="AlphaFoldDB" id="A0A4U8TAL6"/>
<dbReference type="Pfam" id="PF14697">
    <property type="entry name" value="Fer4_21"/>
    <property type="match status" value="1"/>
</dbReference>
<sequence>MDKLKDWDEFEIGSVLFPFKKGVDGAMELYKYERTYSGDSSFTDSVAHWRVEKPVHNSDICINCFNCWVYCPDTAILTANDKLAGVDYVHCKGCGVCVDVCPTNPKSLLMFDDYKPNEEALKEWPAKQPKKPKDEA</sequence>
<dbReference type="SUPFAM" id="SSF54862">
    <property type="entry name" value="4Fe-4S ferredoxins"/>
    <property type="match status" value="1"/>
</dbReference>
<evidence type="ECO:0000256" key="5">
    <source>
        <dbReference type="ARBA" id="ARBA00023004"/>
    </source>
</evidence>
<dbReference type="InterPro" id="IPR017896">
    <property type="entry name" value="4Fe4S_Fe-S-bd"/>
</dbReference>
<dbReference type="EMBL" id="JRPR02000002">
    <property type="protein sequence ID" value="TLD96916.1"/>
    <property type="molecule type" value="Genomic_DNA"/>
</dbReference>
<evidence type="ECO:0000256" key="6">
    <source>
        <dbReference type="ARBA" id="ARBA00023014"/>
    </source>
</evidence>
<organism evidence="8 9">
    <name type="scientific">Helicobacter jaachi</name>
    <dbReference type="NCBI Taxonomy" id="1677920"/>
    <lineage>
        <taxon>Bacteria</taxon>
        <taxon>Pseudomonadati</taxon>
        <taxon>Campylobacterota</taxon>
        <taxon>Epsilonproteobacteria</taxon>
        <taxon>Campylobacterales</taxon>
        <taxon>Helicobacteraceae</taxon>
        <taxon>Helicobacter</taxon>
    </lineage>
</organism>
<keyword evidence="6" id="KW-0411">Iron-sulfur</keyword>
<reference evidence="8 9" key="1">
    <citation type="journal article" date="2014" name="Genome Announc.">
        <title>Draft genome sequences of eight enterohepatic helicobacter species isolated from both laboratory and wild rodents.</title>
        <authorList>
            <person name="Sheh A."/>
            <person name="Shen Z."/>
            <person name="Fox J.G."/>
        </authorList>
    </citation>
    <scope>NUCLEOTIDE SEQUENCE [LARGE SCALE GENOMIC DNA]</scope>
    <source>
        <strain evidence="8 9">MIT 09-6949</strain>
    </source>
</reference>
<dbReference type="RefSeq" id="WP_034355125.1">
    <property type="nucleotide sequence ID" value="NZ_JRPR02000002.1"/>
</dbReference>
<dbReference type="PROSITE" id="PS51379">
    <property type="entry name" value="4FE4S_FER_2"/>
    <property type="match status" value="2"/>
</dbReference>
<gene>
    <name evidence="8" type="ORF">LS71_004820</name>
</gene>
<dbReference type="PANTHER" id="PTHR43724">
    <property type="entry name" value="PYRUVATE SYNTHASE SUBUNIT PORD"/>
    <property type="match status" value="1"/>
</dbReference>
<dbReference type="NCBIfam" id="TIGR02179">
    <property type="entry name" value="PorD_KorD"/>
    <property type="match status" value="1"/>
</dbReference>
<feature type="domain" description="4Fe-4S ferredoxin-type" evidence="7">
    <location>
        <begin position="52"/>
        <end position="81"/>
    </location>
</feature>